<dbReference type="Proteomes" id="UP000292957">
    <property type="component" value="Unassembled WGS sequence"/>
</dbReference>
<dbReference type="AlphaFoldDB" id="A0A4Q9MTN4"/>
<organism evidence="1">
    <name type="scientific">Dichomitus squalens</name>
    <dbReference type="NCBI Taxonomy" id="114155"/>
    <lineage>
        <taxon>Eukaryota</taxon>
        <taxon>Fungi</taxon>
        <taxon>Dikarya</taxon>
        <taxon>Basidiomycota</taxon>
        <taxon>Agaricomycotina</taxon>
        <taxon>Agaricomycetes</taxon>
        <taxon>Polyporales</taxon>
        <taxon>Polyporaceae</taxon>
        <taxon>Dichomitus</taxon>
    </lineage>
</organism>
<sequence length="58" mass="6395">MTAGHRSEREQDMVACINLHTITREEAQRLESLEHDLGSLAAEAQAAVVRRGAHTLTL</sequence>
<accession>A0A4Q9MTN4</accession>
<dbReference type="EMBL" id="ML143400">
    <property type="protein sequence ID" value="TBU31199.1"/>
    <property type="molecule type" value="Genomic_DNA"/>
</dbReference>
<gene>
    <name evidence="1" type="ORF">BD311DRAFT_657324</name>
</gene>
<dbReference type="OrthoDB" id="2799468at2759"/>
<proteinExistence type="predicted"/>
<name>A0A4Q9MTN4_9APHY</name>
<reference evidence="1" key="1">
    <citation type="submission" date="2019-01" db="EMBL/GenBank/DDBJ databases">
        <title>Draft genome sequences of three monokaryotic isolates of the white-rot basidiomycete fungus Dichomitus squalens.</title>
        <authorList>
            <consortium name="DOE Joint Genome Institute"/>
            <person name="Lopez S.C."/>
            <person name="Andreopoulos B."/>
            <person name="Pangilinan J."/>
            <person name="Lipzen A."/>
            <person name="Riley R."/>
            <person name="Ahrendt S."/>
            <person name="Ng V."/>
            <person name="Barry K."/>
            <person name="Daum C."/>
            <person name="Grigoriev I.V."/>
            <person name="Hilden K.S."/>
            <person name="Makela M.R."/>
            <person name="de Vries R.P."/>
        </authorList>
    </citation>
    <scope>NUCLEOTIDE SEQUENCE [LARGE SCALE GENOMIC DNA]</scope>
    <source>
        <strain evidence="1">OM18370.1</strain>
    </source>
</reference>
<evidence type="ECO:0000313" key="1">
    <source>
        <dbReference type="EMBL" id="TBU31199.1"/>
    </source>
</evidence>
<protein>
    <submittedName>
        <fullName evidence="1">Uncharacterized protein</fullName>
    </submittedName>
</protein>